<reference evidence="11" key="2">
    <citation type="journal article" date="2014" name="Nat. Commun.">
        <title>The emerging biofuel crop Camelina sativa retains a highly undifferentiated hexaploid genome structure.</title>
        <authorList>
            <person name="Kagale S."/>
            <person name="Koh C."/>
            <person name="Nixon J."/>
            <person name="Bollina V."/>
            <person name="Clarke W.E."/>
            <person name="Tuteja R."/>
            <person name="Spillane C."/>
            <person name="Robinson S.J."/>
            <person name="Links M.G."/>
            <person name="Clarke C."/>
            <person name="Higgins E.E."/>
            <person name="Huebert T."/>
            <person name="Sharpe A.G."/>
            <person name="Parkin I.A."/>
        </authorList>
    </citation>
    <scope>NUCLEOTIDE SEQUENCE [LARGE SCALE GENOMIC DNA]</scope>
    <source>
        <strain evidence="11">r\DH55</strain>
    </source>
</reference>
<reference evidence="12 13" key="3">
    <citation type="submission" date="2025-05" db="UniProtKB">
        <authorList>
            <consortium name="RefSeq"/>
        </authorList>
    </citation>
    <scope>IDENTIFICATION</scope>
    <source>
        <tissue evidence="12 13">Leaf</tissue>
    </source>
</reference>
<dbReference type="RefSeq" id="XP_010479080.1">
    <property type="nucleotide sequence ID" value="XM_010480778.1"/>
</dbReference>
<dbReference type="RefSeq" id="XP_010479079.1">
    <property type="nucleotide sequence ID" value="XM_010480777.2"/>
</dbReference>
<evidence type="ECO:0000256" key="2">
    <source>
        <dbReference type="ARBA" id="ARBA00012483"/>
    </source>
</evidence>
<dbReference type="PANTHER" id="PTHR22937">
    <property type="entry name" value="E3 UBIQUITIN-PROTEIN LIGASE RNF165"/>
    <property type="match status" value="1"/>
</dbReference>
<feature type="region of interest" description="Disordered" evidence="9">
    <location>
        <begin position="448"/>
        <end position="507"/>
    </location>
</feature>
<dbReference type="EC" id="2.3.2.27" evidence="2"/>
<keyword evidence="4" id="KW-0479">Metal-binding</keyword>
<accession>A0ABM0X151</accession>
<dbReference type="PANTHER" id="PTHR22937:SF114">
    <property type="entry name" value="RING-TYPE E3 UBIQUITIN TRANSFERASE"/>
    <property type="match status" value="1"/>
</dbReference>
<evidence type="ECO:0000313" key="11">
    <source>
        <dbReference type="Proteomes" id="UP000694864"/>
    </source>
</evidence>
<feature type="compositionally biased region" description="Low complexity" evidence="9">
    <location>
        <begin position="473"/>
        <end position="487"/>
    </location>
</feature>
<evidence type="ECO:0000313" key="14">
    <source>
        <dbReference type="RefSeq" id="XP_019094710.1"/>
    </source>
</evidence>
<keyword evidence="7" id="KW-0862">Zinc</keyword>
<feature type="region of interest" description="Disordered" evidence="9">
    <location>
        <begin position="383"/>
        <end position="432"/>
    </location>
</feature>
<dbReference type="Proteomes" id="UP000694864">
    <property type="component" value="Chromosome 17"/>
</dbReference>
<keyword evidence="11" id="KW-1185">Reference proteome</keyword>
<name>A0ABM0X151_CAMSA</name>
<sequence length="655" mass="71874">MQGERASLGSLAEALNFEHGSTSSNAVIDQPIRWDNNIHSYGDNGLQDYMISAAADTNPTFANSVYHEQGGLHRFNIGKASSSGTKNETTTSHTQQWNGIGRFEEQRNGKLELNPLFAQPSNGNRVARHVNLNAEYNEHLDDMNPVTGHPALFEANGLRSMFIPEDSVRDGRRVSCKRKALDASIGQSSSSGGFREVQRGESSSWISPSAYYSPAMTTNHLDLSLDRRRGLVVSNAVPNVSAPAITESSSRNYSVRVNPTDQQETVSPLVFAAGSVIRRPVAPSLNSQGFPPADQQLIDLRYGHAFGNFASQNPNAPATHMPPLFNLNASPVAAAVPSSSATPVERNVLHRDETRQISNSLQMPLFVPAPELRHVANGHISSNASGARHAASSSSRTNVQQWQFPSPSPSNPAWNPYQSNNNSPHNQGSLSEHFRRSLLSSLATTNQRAAARSLVPPASPPVEPVVQSGGGNTSQARTRASSRASLRQRQHATTGIPHSLRGRSRTASSEIRNVLEQMRRGGNLRFEDVMLQSMVRSVADLHDQHRDMRLDVDNMTYEELLSLEERIGDVCTGLNDETISNRLKKQRYKSSTGAPQEVEPCCVCQEEYNEGEELGVLECGHNFHSQCIKQWLKLKNLCPICKTTGLNTANKRRRQ</sequence>
<keyword evidence="3" id="KW-0808">Transferase</keyword>
<dbReference type="SMART" id="SM00184">
    <property type="entry name" value="RING"/>
    <property type="match status" value="1"/>
</dbReference>
<dbReference type="Gene3D" id="3.30.40.10">
    <property type="entry name" value="Zinc/RING finger domain, C3HC4 (zinc finger)"/>
    <property type="match status" value="1"/>
</dbReference>
<gene>
    <name evidence="12 13 14" type="primary">LOC104757985</name>
</gene>
<dbReference type="Pfam" id="PF13639">
    <property type="entry name" value="zf-RING_2"/>
    <property type="match status" value="1"/>
</dbReference>
<evidence type="ECO:0000256" key="8">
    <source>
        <dbReference type="PROSITE-ProRule" id="PRU00175"/>
    </source>
</evidence>
<evidence type="ECO:0000256" key="5">
    <source>
        <dbReference type="ARBA" id="ARBA00022771"/>
    </source>
</evidence>
<reference evidence="11" key="1">
    <citation type="journal article" date="1997" name="Nucleic Acids Res.">
        <title>tRNAscan-SE: a program for improved detection of transfer RNA genes in genomic sequence.</title>
        <authorList>
            <person name="Lowe T.M."/>
            <person name="Eddy S.R."/>
        </authorList>
    </citation>
    <scope>NUCLEOTIDE SEQUENCE [LARGE SCALE GENOMIC DNA]</scope>
    <source>
        <strain evidence="11">r\DH55</strain>
    </source>
</reference>
<evidence type="ECO:0000256" key="6">
    <source>
        <dbReference type="ARBA" id="ARBA00022786"/>
    </source>
</evidence>
<dbReference type="InterPro" id="IPR045191">
    <property type="entry name" value="MBR1/2-like"/>
</dbReference>
<dbReference type="InterPro" id="IPR001841">
    <property type="entry name" value="Znf_RING"/>
</dbReference>
<protein>
    <recommendedName>
        <fullName evidence="2">RING-type E3 ubiquitin transferase</fullName>
        <ecNumber evidence="2">2.3.2.27</ecNumber>
    </recommendedName>
</protein>
<organism evidence="11 12">
    <name type="scientific">Camelina sativa</name>
    <name type="common">False flax</name>
    <name type="synonym">Myagrum sativum</name>
    <dbReference type="NCBI Taxonomy" id="90675"/>
    <lineage>
        <taxon>Eukaryota</taxon>
        <taxon>Viridiplantae</taxon>
        <taxon>Streptophyta</taxon>
        <taxon>Embryophyta</taxon>
        <taxon>Tracheophyta</taxon>
        <taxon>Spermatophyta</taxon>
        <taxon>Magnoliopsida</taxon>
        <taxon>eudicotyledons</taxon>
        <taxon>Gunneridae</taxon>
        <taxon>Pentapetalae</taxon>
        <taxon>rosids</taxon>
        <taxon>malvids</taxon>
        <taxon>Brassicales</taxon>
        <taxon>Brassicaceae</taxon>
        <taxon>Camelineae</taxon>
        <taxon>Camelina</taxon>
    </lineage>
</organism>
<evidence type="ECO:0000313" key="13">
    <source>
        <dbReference type="RefSeq" id="XP_010479080.1"/>
    </source>
</evidence>
<evidence type="ECO:0000313" key="12">
    <source>
        <dbReference type="RefSeq" id="XP_010479079.1"/>
    </source>
</evidence>
<keyword evidence="5 8" id="KW-0863">Zinc-finger</keyword>
<feature type="compositionally biased region" description="Low complexity" evidence="9">
    <location>
        <begin position="383"/>
        <end position="395"/>
    </location>
</feature>
<evidence type="ECO:0000256" key="9">
    <source>
        <dbReference type="SAM" id="MobiDB-lite"/>
    </source>
</evidence>
<evidence type="ECO:0000256" key="7">
    <source>
        <dbReference type="ARBA" id="ARBA00022833"/>
    </source>
</evidence>
<feature type="compositionally biased region" description="Polar residues" evidence="9">
    <location>
        <begin position="411"/>
        <end position="430"/>
    </location>
</feature>
<dbReference type="InterPro" id="IPR013083">
    <property type="entry name" value="Znf_RING/FYVE/PHD"/>
</dbReference>
<evidence type="ECO:0000256" key="3">
    <source>
        <dbReference type="ARBA" id="ARBA00022679"/>
    </source>
</evidence>
<keyword evidence="6" id="KW-0833">Ubl conjugation pathway</keyword>
<dbReference type="SUPFAM" id="SSF57850">
    <property type="entry name" value="RING/U-box"/>
    <property type="match status" value="1"/>
</dbReference>
<comment type="catalytic activity">
    <reaction evidence="1">
        <text>S-ubiquitinyl-[E2 ubiquitin-conjugating enzyme]-L-cysteine + [acceptor protein]-L-lysine = [E2 ubiquitin-conjugating enzyme]-L-cysteine + N(6)-ubiquitinyl-[acceptor protein]-L-lysine.</text>
        <dbReference type="EC" id="2.3.2.27"/>
    </reaction>
</comment>
<dbReference type="PROSITE" id="PS50089">
    <property type="entry name" value="ZF_RING_2"/>
    <property type="match status" value="1"/>
</dbReference>
<evidence type="ECO:0000256" key="4">
    <source>
        <dbReference type="ARBA" id="ARBA00022723"/>
    </source>
</evidence>
<dbReference type="GeneID" id="104757985"/>
<evidence type="ECO:0000259" key="10">
    <source>
        <dbReference type="PROSITE" id="PS50089"/>
    </source>
</evidence>
<feature type="domain" description="RING-type" evidence="10">
    <location>
        <begin position="601"/>
        <end position="642"/>
    </location>
</feature>
<dbReference type="RefSeq" id="XP_019094710.1">
    <property type="nucleotide sequence ID" value="XM_019239165.1"/>
</dbReference>
<evidence type="ECO:0000256" key="1">
    <source>
        <dbReference type="ARBA" id="ARBA00000900"/>
    </source>
</evidence>
<proteinExistence type="predicted"/>